<evidence type="ECO:0000313" key="3">
    <source>
        <dbReference type="EMBL" id="CAP22614.2"/>
    </source>
</evidence>
<dbReference type="WormBase" id="CBG01330a">
    <property type="protein sequence ID" value="CBP14044"/>
    <property type="gene ID" value="WBGene00024585"/>
</dbReference>
<dbReference type="GO" id="GO:0045087">
    <property type="term" value="P:innate immune response"/>
    <property type="evidence" value="ECO:0000318"/>
    <property type="project" value="GO_Central"/>
</dbReference>
<feature type="region of interest" description="Disordered" evidence="1">
    <location>
        <begin position="592"/>
        <end position="674"/>
    </location>
</feature>
<dbReference type="KEGG" id="cbr:CBG_01330"/>
<dbReference type="PANTHER" id="PTHR21447:SF13">
    <property type="entry name" value="RING-TYPE DOMAIN-CONTAINING PROTEIN"/>
    <property type="match status" value="1"/>
</dbReference>
<dbReference type="RefSeq" id="XP_045091805.1">
    <property type="nucleotide sequence ID" value="XM_045236908.1"/>
</dbReference>
<dbReference type="Proteomes" id="UP000008549">
    <property type="component" value="Unassembled WGS sequence"/>
</dbReference>
<dbReference type="HOGENOM" id="CLU_414604_0_0_1"/>
<name>A8WQ56_CAEBR</name>
<keyword evidence="4" id="KW-1185">Reference proteome</keyword>
<feature type="compositionally biased region" description="Acidic residues" evidence="1">
    <location>
        <begin position="616"/>
        <end position="627"/>
    </location>
</feature>
<evidence type="ECO:0000259" key="2">
    <source>
        <dbReference type="Pfam" id="PF25100"/>
    </source>
</evidence>
<reference evidence="3 4" key="1">
    <citation type="journal article" date="2003" name="PLoS Biol.">
        <title>The genome sequence of Caenorhabditis briggsae: a platform for comparative genomics.</title>
        <authorList>
            <person name="Stein L.D."/>
            <person name="Bao Z."/>
            <person name="Blasiar D."/>
            <person name="Blumenthal T."/>
            <person name="Brent M.R."/>
            <person name="Chen N."/>
            <person name="Chinwalla A."/>
            <person name="Clarke L."/>
            <person name="Clee C."/>
            <person name="Coghlan A."/>
            <person name="Coulson A."/>
            <person name="D'Eustachio P."/>
            <person name="Fitch D.H."/>
            <person name="Fulton L.A."/>
            <person name="Fulton R.E."/>
            <person name="Griffiths-Jones S."/>
            <person name="Harris T.W."/>
            <person name="Hillier L.W."/>
            <person name="Kamath R."/>
            <person name="Kuwabara P.E."/>
            <person name="Mardis E.R."/>
            <person name="Marra M.A."/>
            <person name="Miner T.L."/>
            <person name="Minx P."/>
            <person name="Mullikin J.C."/>
            <person name="Plumb R.W."/>
            <person name="Rogers J."/>
            <person name="Schein J.E."/>
            <person name="Sohrmann M."/>
            <person name="Spieth J."/>
            <person name="Stajich J.E."/>
            <person name="Wei C."/>
            <person name="Willey D."/>
            <person name="Wilson R.K."/>
            <person name="Durbin R."/>
            <person name="Waterston R.H."/>
        </authorList>
    </citation>
    <scope>NUCLEOTIDE SEQUENCE [LARGE SCALE GENOMIC DNA]</scope>
    <source>
        <strain evidence="3 4">AF16</strain>
    </source>
</reference>
<dbReference type="EMBL" id="HE601256">
    <property type="protein sequence ID" value="CAP22614.2"/>
    <property type="molecule type" value="Genomic_DNA"/>
</dbReference>
<feature type="compositionally biased region" description="Low complexity" evidence="1">
    <location>
        <begin position="641"/>
        <end position="652"/>
    </location>
</feature>
<dbReference type="InParanoid" id="A8WQ56"/>
<evidence type="ECO:0000256" key="1">
    <source>
        <dbReference type="SAM" id="MobiDB-lite"/>
    </source>
</evidence>
<dbReference type="GeneID" id="8578081"/>
<evidence type="ECO:0000313" key="4">
    <source>
        <dbReference type="Proteomes" id="UP000008549"/>
    </source>
</evidence>
<sequence>MSDPNVTPLLRYFFPAEILKSLQLTSNNECTIPDIRAKLYINSNGSIDDLLKFKSFPGSVNKFHRNMADPYMCTVCFFFQMDTYMYYGMNDADKPFFYKHDLLVYFEQFVFRRIRLLPFIIPAISFYFKCKEDELGSGRFELAPLNTDAIEKIEEQIERSIEKLHKHDKAIIREPFPEFSYQQFCARITKINFIDSSDLGPLPKILSENQAELSSDANKKLYPNIIIWIHTIVTVFNSITESHPELFRPSSVSRKPDDPVIIRCFEDDHKLYMMDFEFVLAKTPLVVSHQLKPIEDMKDAIKRSGVYETVFANQLKARLTKNREYVRHPILRTNRRAVPIPTFDGRHCILASDLLFEILRDMCSVQNVFQKINTKNWSIINNLFKDLAGTFNGKLGPFFIDTEKSEAVRKKCVTHIEQHLGPQLKEVKFIKEFNGFVLKDVKSTIKFLGLTTAFPKIADFAEHAFKTVKQRKGEKKLDTRDMFTALEICQLNCILPKLPNLQKFVHNQGACLRNHLHCAKCLQAHPEPLTEPTLFKWVTAETPGATVVARKCDAPDPEGFSESSESELPAELLAELKAKYPEHFPAANVEQVENEEKELQEESNETSPESRKEEPEKEESLEESSEEPSEKPVESILNKHSASCPNSSSQASTEEDKENIPASNPQEEGSSDCEQCENLRKFRDAMKELIGNCMSGTTEILKETRKDHKELENSLKSYGPIRLSDDNRELFDKQFERIMKRSDWDITNCGDDIRPWPWFRK</sequence>
<gene>
    <name evidence="3 5" type="ORF">CBG01330</name>
    <name evidence="3" type="ORF">CBG_01330</name>
</gene>
<reference evidence="3 4" key="2">
    <citation type="journal article" date="2011" name="PLoS Genet.">
        <title>Caenorhabditis briggsae recombinant inbred line genotypes reveal inter-strain incompatibility and the evolution of recombination.</title>
        <authorList>
            <person name="Ross J.A."/>
            <person name="Koboldt D.C."/>
            <person name="Staisch J.E."/>
            <person name="Chamberlin H.M."/>
            <person name="Gupta B.P."/>
            <person name="Miller R.D."/>
            <person name="Baird S.E."/>
            <person name="Haag E.S."/>
        </authorList>
    </citation>
    <scope>NUCLEOTIDE SEQUENCE [LARGE SCALE GENOMIC DNA]</scope>
    <source>
        <strain evidence="3 4">AF16</strain>
    </source>
</reference>
<protein>
    <submittedName>
        <fullName evidence="3">Protein CBG01330</fullName>
    </submittedName>
</protein>
<dbReference type="OMA" id="QFCARIT"/>
<dbReference type="AlphaFoldDB" id="A8WQ56"/>
<proteinExistence type="predicted"/>
<organism evidence="3 4">
    <name type="scientific">Caenorhabditis briggsae</name>
    <dbReference type="NCBI Taxonomy" id="6238"/>
    <lineage>
        <taxon>Eukaryota</taxon>
        <taxon>Metazoa</taxon>
        <taxon>Ecdysozoa</taxon>
        <taxon>Nematoda</taxon>
        <taxon>Chromadorea</taxon>
        <taxon>Rhabditida</taxon>
        <taxon>Rhabditina</taxon>
        <taxon>Rhabditomorpha</taxon>
        <taxon>Rhabditoidea</taxon>
        <taxon>Rhabditidae</taxon>
        <taxon>Peloderinae</taxon>
        <taxon>Caenorhabditis</taxon>
    </lineage>
</organism>
<feature type="domain" description="DUF7809" evidence="2">
    <location>
        <begin position="96"/>
        <end position="250"/>
    </location>
</feature>
<accession>A8WQ56</accession>
<dbReference type="PANTHER" id="PTHR21447">
    <property type="entry name" value="RING-TYPE DOMAIN-CONTAINING PROTEIN-RELATED"/>
    <property type="match status" value="1"/>
</dbReference>
<feature type="compositionally biased region" description="Acidic residues" evidence="1">
    <location>
        <begin position="592"/>
        <end position="604"/>
    </location>
</feature>
<dbReference type="CTD" id="8578081"/>
<dbReference type="InterPro" id="IPR056711">
    <property type="entry name" value="DUF7809"/>
</dbReference>
<dbReference type="Pfam" id="PF25100">
    <property type="entry name" value="DUF7809"/>
    <property type="match status" value="1"/>
</dbReference>
<evidence type="ECO:0000313" key="5">
    <source>
        <dbReference type="WormBase" id="CBG01330a"/>
    </source>
</evidence>